<protein>
    <recommendedName>
        <fullName evidence="4">TIGR03016 family PEP-CTERM system-associated outer membrane protein</fullName>
    </recommendedName>
</protein>
<dbReference type="InterPro" id="IPR018759">
    <property type="entry name" value="BBP2_2"/>
</dbReference>
<dbReference type="Pfam" id="PF10082">
    <property type="entry name" value="BBP2_2"/>
    <property type="match status" value="1"/>
</dbReference>
<reference evidence="2 3" key="1">
    <citation type="submission" date="2020-03" db="EMBL/GenBank/DDBJ databases">
        <title>Genomic Encyclopedia of Type Strains, Phase III (KMG-III): the genomes of soil and plant-associated and newly described type strains.</title>
        <authorList>
            <person name="Whitman W."/>
        </authorList>
    </citation>
    <scope>NUCLEOTIDE SEQUENCE [LARGE SCALE GENOMIC DNA]</scope>
    <source>
        <strain evidence="2 3">CECT 8804</strain>
    </source>
</reference>
<evidence type="ECO:0000313" key="3">
    <source>
        <dbReference type="Proteomes" id="UP000727456"/>
    </source>
</evidence>
<name>A0ABX0TUB0_9SPHN</name>
<comment type="caution">
    <text evidence="2">The sequence shown here is derived from an EMBL/GenBank/DDBJ whole genome shotgun (WGS) entry which is preliminary data.</text>
</comment>
<feature type="signal peptide" evidence="1">
    <location>
        <begin position="1"/>
        <end position="25"/>
    </location>
</feature>
<accession>A0ABX0TUB0</accession>
<dbReference type="EMBL" id="JAAOZC010000003">
    <property type="protein sequence ID" value="NIJ08060.1"/>
    <property type="molecule type" value="Genomic_DNA"/>
</dbReference>
<dbReference type="RefSeq" id="WP_167072882.1">
    <property type="nucleotide sequence ID" value="NZ_JAAOZC010000003.1"/>
</dbReference>
<organism evidence="2 3">
    <name type="scientific">Sphingomonas vulcanisoli</name>
    <dbReference type="NCBI Taxonomy" id="1658060"/>
    <lineage>
        <taxon>Bacteria</taxon>
        <taxon>Pseudomonadati</taxon>
        <taxon>Pseudomonadota</taxon>
        <taxon>Alphaproteobacteria</taxon>
        <taxon>Sphingomonadales</taxon>
        <taxon>Sphingomonadaceae</taxon>
        <taxon>Sphingomonas</taxon>
    </lineage>
</organism>
<feature type="chain" id="PRO_5046835904" description="TIGR03016 family PEP-CTERM system-associated outer membrane protein" evidence="1">
    <location>
        <begin position="26"/>
        <end position="413"/>
    </location>
</feature>
<evidence type="ECO:0000313" key="2">
    <source>
        <dbReference type="EMBL" id="NIJ08060.1"/>
    </source>
</evidence>
<keyword evidence="3" id="KW-1185">Reference proteome</keyword>
<evidence type="ECO:0008006" key="4">
    <source>
        <dbReference type="Google" id="ProtNLM"/>
    </source>
</evidence>
<keyword evidence="1" id="KW-0732">Signal</keyword>
<proteinExistence type="predicted"/>
<gene>
    <name evidence="2" type="ORF">FHS31_001670</name>
</gene>
<evidence type="ECO:0000256" key="1">
    <source>
        <dbReference type="SAM" id="SignalP"/>
    </source>
</evidence>
<sequence length="413" mass="44554">MQIMRGNTTSIALLTVTVGAFPAAAADLSALASVQGATDSNVYRLPADLKAQFGKNSSDRSLTAEAILLLDLSRNNLRIQGHAAAQRTIFARNKDLNNLGYDFGLSLKHQQAISSITVDAGSVRRLTSYQDVRSTARSIQTLSTVSGSATRAILGDFRLIAGGDFSRSTNTDPLVAVNDYQRYGVRVGFGYYSPAGNIAAIEAHLTRSRGLESQAFVLNGAPIGYRSSYDERSIEGHLLYQPSILLQFEGRLGIARHTDKSGLNQNFSGVIGAATAQWSPRDTLQFSIVANRSFQTTSAILSNGVRASTLKIGGLTQVTSSLSISADYKQAWRNFLVGPLFNQLAPAHKERIGTAEADLTYSPAGRYSLSFHAERSKRDSAQQNYRYNETIVTATLALRFGANAFDPVPISGQ</sequence>
<dbReference type="Proteomes" id="UP000727456">
    <property type="component" value="Unassembled WGS sequence"/>
</dbReference>